<accession>A0A0V0S762</accession>
<dbReference type="Proteomes" id="UP000054630">
    <property type="component" value="Unassembled WGS sequence"/>
</dbReference>
<evidence type="ECO:0000313" key="2">
    <source>
        <dbReference type="Proteomes" id="UP000054630"/>
    </source>
</evidence>
<dbReference type="EMBL" id="JYDL01000030">
    <property type="protein sequence ID" value="KRX22564.1"/>
    <property type="molecule type" value="Genomic_DNA"/>
</dbReference>
<gene>
    <name evidence="1" type="ORF">T07_10632</name>
</gene>
<protein>
    <submittedName>
        <fullName evidence="1">Uncharacterized protein</fullName>
    </submittedName>
</protein>
<dbReference type="AlphaFoldDB" id="A0A0V0S762"/>
<comment type="caution">
    <text evidence="1">The sequence shown here is derived from an EMBL/GenBank/DDBJ whole genome shotgun (WGS) entry which is preliminary data.</text>
</comment>
<reference evidence="1 2" key="1">
    <citation type="submission" date="2015-01" db="EMBL/GenBank/DDBJ databases">
        <title>Evolution of Trichinella species and genotypes.</title>
        <authorList>
            <person name="Korhonen P.K."/>
            <person name="Edoardo P."/>
            <person name="Giuseppe L.R."/>
            <person name="Gasser R.B."/>
        </authorList>
    </citation>
    <scope>NUCLEOTIDE SEQUENCE [LARGE SCALE GENOMIC DNA]</scope>
    <source>
        <strain evidence="1">ISS37</strain>
    </source>
</reference>
<organism evidence="1 2">
    <name type="scientific">Trichinella nelsoni</name>
    <dbReference type="NCBI Taxonomy" id="6336"/>
    <lineage>
        <taxon>Eukaryota</taxon>
        <taxon>Metazoa</taxon>
        <taxon>Ecdysozoa</taxon>
        <taxon>Nematoda</taxon>
        <taxon>Enoplea</taxon>
        <taxon>Dorylaimia</taxon>
        <taxon>Trichinellida</taxon>
        <taxon>Trichinellidae</taxon>
        <taxon>Trichinella</taxon>
    </lineage>
</organism>
<name>A0A0V0S762_9BILA</name>
<keyword evidence="2" id="KW-1185">Reference proteome</keyword>
<sequence>MQLRYIAQSMEILCKIFKANAPKAFKYNNKKVVYSSRYTIIEILKRLHLNELYSEMNYVILPAKAVPELNTRF</sequence>
<evidence type="ECO:0000313" key="1">
    <source>
        <dbReference type="EMBL" id="KRX22564.1"/>
    </source>
</evidence>
<dbReference type="OrthoDB" id="10480639at2759"/>
<proteinExistence type="predicted"/>